<evidence type="ECO:0000256" key="4">
    <source>
        <dbReference type="ARBA" id="ARBA00022448"/>
    </source>
</evidence>
<proteinExistence type="inferred from homology"/>
<evidence type="ECO:0000256" key="3">
    <source>
        <dbReference type="ARBA" id="ARBA00007895"/>
    </source>
</evidence>
<feature type="region of interest" description="Disordered" evidence="9">
    <location>
        <begin position="165"/>
        <end position="261"/>
    </location>
</feature>
<dbReference type="Pfam" id="PF18097">
    <property type="entry name" value="Vta1_C"/>
    <property type="match status" value="1"/>
</dbReference>
<comment type="subcellular location">
    <subcellularLocation>
        <location evidence="2">Cytoplasm</location>
    </subcellularLocation>
    <subcellularLocation>
        <location evidence="1">Endosome membrane</location>
        <topology evidence="1">Peripheral membrane protein</topology>
    </subcellularLocation>
</comment>
<keyword evidence="13" id="KW-1185">Reference proteome</keyword>
<feature type="domain" description="Vta1 C-terminal" evidence="11">
    <location>
        <begin position="274"/>
        <end position="310"/>
    </location>
</feature>
<evidence type="ECO:0008006" key="14">
    <source>
        <dbReference type="Google" id="ProtNLM"/>
    </source>
</evidence>
<accession>A0A7H9HN99</accession>
<dbReference type="InterPro" id="IPR041212">
    <property type="entry name" value="Vta1_C"/>
</dbReference>
<sequence>MVSRSVVNRLIATAGDFDVTGLRIIGYYLRLYAIEVILGDEEGTAEFMGQVTDLMECVEEYKQGVEGDGSVGELIRDQEKARTYVLNFAMSLYNGKLKQIQDGPWDYTLQRGLWCCIDLFSCVLKLWDDRDGSLEKRIKYCKVYLTKLARGELGDTPSATAAAAAVARQESEGSSVQEPESSSDDEISAMLKKLRTADSENEPDESISLPQAPSITPGRDVLPEAPSIKPGDGPASEPKFIDSEPEDQVPEKHKGTENRRFTQDQLRSIMEKSSQIEKVQKLAKYAISALNYDDIATAKDELIKALEILNALE</sequence>
<dbReference type="GO" id="GO:0010008">
    <property type="term" value="C:endosome membrane"/>
    <property type="evidence" value="ECO:0007669"/>
    <property type="project" value="UniProtKB-SubCell"/>
</dbReference>
<keyword evidence="8" id="KW-0472">Membrane</keyword>
<keyword evidence="5" id="KW-0963">Cytoplasm</keyword>
<keyword evidence="4" id="KW-0813">Transport</keyword>
<dbReference type="EMBL" id="CP059268">
    <property type="protein sequence ID" value="QLQ78729.1"/>
    <property type="molecule type" value="Genomic_DNA"/>
</dbReference>
<dbReference type="AlphaFoldDB" id="A0A7H9HN99"/>
<evidence type="ECO:0000256" key="9">
    <source>
        <dbReference type="SAM" id="MobiDB-lite"/>
    </source>
</evidence>
<dbReference type="PANTHER" id="PTHR46009">
    <property type="entry name" value="VACUOLAR PROTEIN SORTING-ASSOCIATED PROTEIN VTA1 HOMOLOG"/>
    <property type="match status" value="1"/>
</dbReference>
<evidence type="ECO:0000256" key="8">
    <source>
        <dbReference type="ARBA" id="ARBA00023136"/>
    </source>
</evidence>
<evidence type="ECO:0000259" key="10">
    <source>
        <dbReference type="Pfam" id="PF04652"/>
    </source>
</evidence>
<dbReference type="Proteomes" id="UP000510647">
    <property type="component" value="Chromosome 2"/>
</dbReference>
<organism evidence="12 13">
    <name type="scientific">Torulaspora globosa</name>
    <dbReference type="NCBI Taxonomy" id="48254"/>
    <lineage>
        <taxon>Eukaryota</taxon>
        <taxon>Fungi</taxon>
        <taxon>Dikarya</taxon>
        <taxon>Ascomycota</taxon>
        <taxon>Saccharomycotina</taxon>
        <taxon>Saccharomycetes</taxon>
        <taxon>Saccharomycetales</taxon>
        <taxon>Saccharomycetaceae</taxon>
        <taxon>Torulaspora</taxon>
    </lineage>
</organism>
<keyword evidence="6" id="KW-0967">Endosome</keyword>
<dbReference type="PANTHER" id="PTHR46009:SF1">
    <property type="entry name" value="VACUOLAR PROTEIN SORTING-ASSOCIATED PROTEIN VTA1 HOMOLOG"/>
    <property type="match status" value="1"/>
</dbReference>
<dbReference type="InterPro" id="IPR039431">
    <property type="entry name" value="Vta1/CALS_N"/>
</dbReference>
<evidence type="ECO:0000256" key="1">
    <source>
        <dbReference type="ARBA" id="ARBA00004481"/>
    </source>
</evidence>
<dbReference type="Gene3D" id="1.20.5.420">
    <property type="entry name" value="Immunoglobulin FC, subunit C"/>
    <property type="match status" value="1"/>
</dbReference>
<comment type="similarity">
    <text evidence="3">Belongs to the VTA1 family.</text>
</comment>
<reference evidence="12 13" key="1">
    <citation type="submission" date="2020-06" db="EMBL/GenBank/DDBJ databases">
        <title>The yeast mating-type switching endonuclease HO is a domesticated member of an unorthodox homing genetic element family.</title>
        <authorList>
            <person name="Coughlan A.Y."/>
            <person name="Lombardi L."/>
            <person name="Braun-Galleani S."/>
            <person name="Martos A.R."/>
            <person name="Galeote V."/>
            <person name="Bigey F."/>
            <person name="Dequin S."/>
            <person name="Byrne K.P."/>
            <person name="Wolfe K.H."/>
        </authorList>
    </citation>
    <scope>NUCLEOTIDE SEQUENCE [LARGE SCALE GENOMIC DNA]</scope>
    <source>
        <strain evidence="12 13">CBS2947</strain>
    </source>
</reference>
<name>A0A7H9HN99_9SACH</name>
<protein>
    <recommendedName>
        <fullName evidence="14">Vacuolar protein sorting-associated protein VTA1</fullName>
    </recommendedName>
</protein>
<keyword evidence="7" id="KW-0653">Protein transport</keyword>
<dbReference type="OrthoDB" id="391137at2759"/>
<gene>
    <name evidence="12" type="ORF">HG537_0B00780</name>
</gene>
<evidence type="ECO:0000256" key="2">
    <source>
        <dbReference type="ARBA" id="ARBA00004496"/>
    </source>
</evidence>
<dbReference type="Pfam" id="PF04652">
    <property type="entry name" value="Vta1"/>
    <property type="match status" value="1"/>
</dbReference>
<evidence type="ECO:0000256" key="7">
    <source>
        <dbReference type="ARBA" id="ARBA00022927"/>
    </source>
</evidence>
<dbReference type="InterPro" id="IPR023175">
    <property type="entry name" value="Vta1/CALS_N_sf"/>
</dbReference>
<dbReference type="GO" id="GO:0015031">
    <property type="term" value="P:protein transport"/>
    <property type="evidence" value="ECO:0007669"/>
    <property type="project" value="UniProtKB-KW"/>
</dbReference>
<evidence type="ECO:0000313" key="12">
    <source>
        <dbReference type="EMBL" id="QLQ78729.1"/>
    </source>
</evidence>
<dbReference type="Gene3D" id="1.25.40.270">
    <property type="entry name" value="Vacuolar protein sorting-associated protein vta1"/>
    <property type="match status" value="1"/>
</dbReference>
<evidence type="ECO:0000256" key="6">
    <source>
        <dbReference type="ARBA" id="ARBA00022753"/>
    </source>
</evidence>
<dbReference type="GO" id="GO:0032511">
    <property type="term" value="P:late endosome to vacuole transport via multivesicular body sorting pathway"/>
    <property type="evidence" value="ECO:0007669"/>
    <property type="project" value="InterPro"/>
</dbReference>
<evidence type="ECO:0000313" key="13">
    <source>
        <dbReference type="Proteomes" id="UP000510647"/>
    </source>
</evidence>
<dbReference type="InterPro" id="IPR044538">
    <property type="entry name" value="Vta1-like"/>
</dbReference>
<dbReference type="GO" id="GO:0005771">
    <property type="term" value="C:multivesicular body"/>
    <property type="evidence" value="ECO:0007669"/>
    <property type="project" value="TreeGrafter"/>
</dbReference>
<feature type="compositionally biased region" description="Basic and acidic residues" evidence="9">
    <location>
        <begin position="249"/>
        <end position="261"/>
    </location>
</feature>
<feature type="domain" description="Vta1/callose synthase N-terminal" evidence="10">
    <location>
        <begin position="7"/>
        <end position="151"/>
    </location>
</feature>
<evidence type="ECO:0000259" key="11">
    <source>
        <dbReference type="Pfam" id="PF18097"/>
    </source>
</evidence>
<evidence type="ECO:0000256" key="5">
    <source>
        <dbReference type="ARBA" id="ARBA00022490"/>
    </source>
</evidence>